<gene>
    <name evidence="1" type="ORF">BJI69_19710</name>
</gene>
<dbReference type="EMBL" id="CP017480">
    <property type="protein sequence ID" value="APG05910.1"/>
    <property type="molecule type" value="Genomic_DNA"/>
</dbReference>
<dbReference type="KEGG" id="lrz:BJI69_19710"/>
<dbReference type="Proteomes" id="UP000182987">
    <property type="component" value="Chromosome"/>
</dbReference>
<name>A0A0G9HBK0_9GAMM</name>
<reference evidence="2" key="1">
    <citation type="submission" date="2016-09" db="EMBL/GenBank/DDBJ databases">
        <authorList>
            <person name="Lysoe E."/>
        </authorList>
    </citation>
    <scope>NUCLEOTIDE SEQUENCE [LARGE SCALE GENOMIC DNA]</scope>
    <source>
        <strain evidence="2">LJ96T</strain>
    </source>
</reference>
<organism evidence="1 2">
    <name type="scientific">Luteibacter rhizovicinus DSM 16549</name>
    <dbReference type="NCBI Taxonomy" id="1440763"/>
    <lineage>
        <taxon>Bacteria</taxon>
        <taxon>Pseudomonadati</taxon>
        <taxon>Pseudomonadota</taxon>
        <taxon>Gammaproteobacteria</taxon>
        <taxon>Lysobacterales</taxon>
        <taxon>Rhodanobacteraceae</taxon>
        <taxon>Luteibacter</taxon>
    </lineage>
</organism>
<accession>A0A0G9HBK0</accession>
<evidence type="ECO:0000313" key="2">
    <source>
        <dbReference type="Proteomes" id="UP000182987"/>
    </source>
</evidence>
<dbReference type="STRING" id="1440763.BJI69_19710"/>
<dbReference type="RefSeq" id="WP_046967466.1">
    <property type="nucleotide sequence ID" value="NZ_CP017480.1"/>
</dbReference>
<evidence type="ECO:0000313" key="1">
    <source>
        <dbReference type="EMBL" id="APG05910.1"/>
    </source>
</evidence>
<protein>
    <submittedName>
        <fullName evidence="1">Uncharacterized protein</fullName>
    </submittedName>
</protein>
<keyword evidence="2" id="KW-1185">Reference proteome</keyword>
<sequence length="151" mass="17113">MAFNRKVDLICAALETGLLLVLLPQWLIAKSYTASTILTFVLGGIAFCHFKGRRWAARASLYIVFIGTAFTIFGLFPPFDENDRPTLPLELKVAILIGLVAGSTALLVMLYLRLRPEGQRQRWFPNEPLIEFLRDTFVNSHAKSQDRRDET</sequence>
<dbReference type="AlphaFoldDB" id="A0A0G9HBK0"/>
<proteinExistence type="predicted"/>
<dbReference type="PATRIC" id="fig|1440763.5.peg.1685"/>